<organism evidence="12 13">
    <name type="scientific">candidate division WWE3 bacterium RIFCSPLOWO2_12_FULL_36_10</name>
    <dbReference type="NCBI Taxonomy" id="1802630"/>
    <lineage>
        <taxon>Bacteria</taxon>
        <taxon>Katanobacteria</taxon>
    </lineage>
</organism>
<evidence type="ECO:0000256" key="1">
    <source>
        <dbReference type="ARBA" id="ARBA00004651"/>
    </source>
</evidence>
<dbReference type="InterPro" id="IPR048634">
    <property type="entry name" value="SecD_SecF_C"/>
</dbReference>
<dbReference type="PRINTS" id="PR01755">
    <property type="entry name" value="SECFTRNLCASE"/>
</dbReference>
<evidence type="ECO:0000313" key="12">
    <source>
        <dbReference type="EMBL" id="OGC56362.1"/>
    </source>
</evidence>
<comment type="caution">
    <text evidence="12">The sequence shown here is derived from an EMBL/GenBank/DDBJ whole genome shotgun (WGS) entry which is preliminary data.</text>
</comment>
<dbReference type="GO" id="GO:0006605">
    <property type="term" value="P:protein targeting"/>
    <property type="evidence" value="ECO:0007669"/>
    <property type="project" value="UniProtKB-UniRule"/>
</dbReference>
<gene>
    <name evidence="10" type="primary">secF</name>
    <name evidence="12" type="ORF">A3H26_00260</name>
</gene>
<dbReference type="PANTHER" id="PTHR30081:SF8">
    <property type="entry name" value="PROTEIN TRANSLOCASE SUBUNIT SECF"/>
    <property type="match status" value="1"/>
</dbReference>
<evidence type="ECO:0000256" key="10">
    <source>
        <dbReference type="HAMAP-Rule" id="MF_01464"/>
    </source>
</evidence>
<keyword evidence="4" id="KW-0997">Cell inner membrane</keyword>
<dbReference type="Proteomes" id="UP000177763">
    <property type="component" value="Unassembled WGS sequence"/>
</dbReference>
<sequence>MQINIMKHKKWYLIFSACLLVPGIISLAIFGLRLSIDFIGGSVFEFDFGQNVSKNEIQLRKVFSDQKIQIESIIYSGNKALIRTKPVEVSKDTELKAEISKSFKNAKQVSFETIGPSVGKETTRKALIALFTASIGIVLYIAYAFRNIPKPYASFRFGISAIIAMLHDAFVVIGVFSFLGKFFNVEVNALFITAVLTVIGFSVHDTIVVFDRIRENLGKLPKSVGFSDVVNFSIVETLNRSFATSLTVIIVLTSLLLLGGATIRDFILALVIGIISGTYSSIFTASPILVYWEEYINKKGR</sequence>
<dbReference type="GO" id="GO:0015450">
    <property type="term" value="F:protein-transporting ATPase activity"/>
    <property type="evidence" value="ECO:0007669"/>
    <property type="project" value="InterPro"/>
</dbReference>
<dbReference type="InterPro" id="IPR022646">
    <property type="entry name" value="SecD/SecF_CS"/>
</dbReference>
<accession>A0A1F4VGI3</accession>
<keyword evidence="9 10" id="KW-0472">Membrane</keyword>
<dbReference type="PANTHER" id="PTHR30081">
    <property type="entry name" value="PROTEIN-EXPORT MEMBRANE PROTEIN SEC"/>
    <property type="match status" value="1"/>
</dbReference>
<feature type="transmembrane region" description="Helical" evidence="10">
    <location>
        <begin position="242"/>
        <end position="261"/>
    </location>
</feature>
<evidence type="ECO:0000256" key="9">
    <source>
        <dbReference type="ARBA" id="ARBA00023136"/>
    </source>
</evidence>
<reference evidence="12 13" key="1">
    <citation type="journal article" date="2016" name="Nat. Commun.">
        <title>Thousands of microbial genomes shed light on interconnected biogeochemical processes in an aquifer system.</title>
        <authorList>
            <person name="Anantharaman K."/>
            <person name="Brown C.T."/>
            <person name="Hug L.A."/>
            <person name="Sharon I."/>
            <person name="Castelle C.J."/>
            <person name="Probst A.J."/>
            <person name="Thomas B.C."/>
            <person name="Singh A."/>
            <person name="Wilkins M.J."/>
            <person name="Karaoz U."/>
            <person name="Brodie E.L."/>
            <person name="Williams K.H."/>
            <person name="Hubbard S.S."/>
            <person name="Banfield J.F."/>
        </authorList>
    </citation>
    <scope>NUCLEOTIDE SEQUENCE [LARGE SCALE GENOMIC DNA]</scope>
</reference>
<keyword evidence="2 10" id="KW-0813">Transport</keyword>
<dbReference type="InterPro" id="IPR005665">
    <property type="entry name" value="SecF_bac"/>
</dbReference>
<dbReference type="PROSITE" id="PS50156">
    <property type="entry name" value="SSD"/>
    <property type="match status" value="1"/>
</dbReference>
<evidence type="ECO:0000256" key="8">
    <source>
        <dbReference type="ARBA" id="ARBA00023010"/>
    </source>
</evidence>
<comment type="subunit">
    <text evidence="10">Forms a complex with SecD. Part of the essential Sec protein translocation apparatus which comprises SecA, SecYEG and auxiliary proteins SecDF. Other proteins may also be involved.</text>
</comment>
<dbReference type="Pfam" id="PF07549">
    <property type="entry name" value="Sec_GG"/>
    <property type="match status" value="1"/>
</dbReference>
<dbReference type="GO" id="GO:0005886">
    <property type="term" value="C:plasma membrane"/>
    <property type="evidence" value="ECO:0007669"/>
    <property type="project" value="UniProtKB-SubCell"/>
</dbReference>
<comment type="function">
    <text evidence="10">Part of the Sec protein translocase complex. Interacts with the SecYEG preprotein conducting channel. SecDF uses the proton motive force (PMF) to complete protein translocation after the ATP-dependent function of SecA.</text>
</comment>
<name>A0A1F4VGI3_UNCKA</name>
<keyword evidence="6 10" id="KW-0653">Protein transport</keyword>
<evidence type="ECO:0000256" key="2">
    <source>
        <dbReference type="ARBA" id="ARBA00022448"/>
    </source>
</evidence>
<dbReference type="InterPro" id="IPR000731">
    <property type="entry name" value="SSD"/>
</dbReference>
<keyword evidence="5 10" id="KW-0812">Transmembrane</keyword>
<feature type="transmembrane region" description="Helical" evidence="10">
    <location>
        <begin position="157"/>
        <end position="183"/>
    </location>
</feature>
<feature type="transmembrane region" description="Helical" evidence="10">
    <location>
        <begin position="189"/>
        <end position="210"/>
    </location>
</feature>
<comment type="similarity">
    <text evidence="10">Belongs to the SecD/SecF family. SecF subfamily.</text>
</comment>
<dbReference type="NCBIfam" id="TIGR00966">
    <property type="entry name" value="transloc_SecF"/>
    <property type="match status" value="1"/>
</dbReference>
<keyword evidence="8 10" id="KW-0811">Translocation</keyword>
<feature type="transmembrane region" description="Helical" evidence="10">
    <location>
        <begin position="126"/>
        <end position="145"/>
    </location>
</feature>
<evidence type="ECO:0000313" key="13">
    <source>
        <dbReference type="Proteomes" id="UP000177763"/>
    </source>
</evidence>
<dbReference type="STRING" id="1802630.A3H26_00260"/>
<dbReference type="InterPro" id="IPR022813">
    <property type="entry name" value="SecD/SecF_arch_bac"/>
</dbReference>
<protein>
    <recommendedName>
        <fullName evidence="10">Protein-export membrane protein SecF</fullName>
    </recommendedName>
</protein>
<evidence type="ECO:0000256" key="4">
    <source>
        <dbReference type="ARBA" id="ARBA00022519"/>
    </source>
</evidence>
<dbReference type="InterPro" id="IPR022645">
    <property type="entry name" value="SecD/SecF_bac"/>
</dbReference>
<feature type="domain" description="SSD" evidence="11">
    <location>
        <begin position="126"/>
        <end position="291"/>
    </location>
</feature>
<dbReference type="HAMAP" id="MF_01464_B">
    <property type="entry name" value="SecF_B"/>
    <property type="match status" value="1"/>
</dbReference>
<dbReference type="SUPFAM" id="SSF82866">
    <property type="entry name" value="Multidrug efflux transporter AcrB transmembrane domain"/>
    <property type="match status" value="1"/>
</dbReference>
<dbReference type="EMBL" id="MEVN01000039">
    <property type="protein sequence ID" value="OGC56362.1"/>
    <property type="molecule type" value="Genomic_DNA"/>
</dbReference>
<keyword evidence="3 10" id="KW-1003">Cell membrane</keyword>
<evidence type="ECO:0000256" key="5">
    <source>
        <dbReference type="ARBA" id="ARBA00022692"/>
    </source>
</evidence>
<feature type="transmembrane region" description="Helical" evidence="10">
    <location>
        <begin position="267"/>
        <end position="292"/>
    </location>
</feature>
<comment type="subcellular location">
    <subcellularLocation>
        <location evidence="1 10">Cell membrane</location>
        <topology evidence="1 10">Multi-pass membrane protein</topology>
    </subcellularLocation>
</comment>
<keyword evidence="7 10" id="KW-1133">Transmembrane helix</keyword>
<evidence type="ECO:0000256" key="6">
    <source>
        <dbReference type="ARBA" id="ARBA00022927"/>
    </source>
</evidence>
<dbReference type="GO" id="GO:0065002">
    <property type="term" value="P:intracellular protein transmembrane transport"/>
    <property type="evidence" value="ECO:0007669"/>
    <property type="project" value="UniProtKB-UniRule"/>
</dbReference>
<evidence type="ECO:0000256" key="3">
    <source>
        <dbReference type="ARBA" id="ARBA00022475"/>
    </source>
</evidence>
<evidence type="ECO:0000259" key="11">
    <source>
        <dbReference type="PROSITE" id="PS50156"/>
    </source>
</evidence>
<feature type="transmembrane region" description="Helical" evidence="10">
    <location>
        <begin position="12"/>
        <end position="36"/>
    </location>
</feature>
<dbReference type="AlphaFoldDB" id="A0A1F4VGI3"/>
<evidence type="ECO:0000256" key="7">
    <source>
        <dbReference type="ARBA" id="ARBA00022989"/>
    </source>
</evidence>
<dbReference type="Pfam" id="PF02355">
    <property type="entry name" value="SecD_SecF_C"/>
    <property type="match status" value="1"/>
</dbReference>
<proteinExistence type="inferred from homology"/>
<dbReference type="GO" id="GO:0043952">
    <property type="term" value="P:protein transport by the Sec complex"/>
    <property type="evidence" value="ECO:0007669"/>
    <property type="project" value="UniProtKB-UniRule"/>
</dbReference>
<dbReference type="Gene3D" id="1.20.1640.10">
    <property type="entry name" value="Multidrug efflux transporter AcrB transmembrane domain"/>
    <property type="match status" value="1"/>
</dbReference>